<keyword evidence="8" id="KW-0812">Transmembrane</keyword>
<keyword evidence="5" id="KW-0256">Endoplasmic reticulum</keyword>
<dbReference type="SMART" id="SM00184">
    <property type="entry name" value="RING"/>
    <property type="match status" value="1"/>
</dbReference>
<dbReference type="GeneID" id="5739683"/>
<dbReference type="AlphaFoldDB" id="A9BKV3"/>
<evidence type="ECO:0000256" key="2">
    <source>
        <dbReference type="ARBA" id="ARBA00010089"/>
    </source>
</evidence>
<geneLocation type="nucleomorph" evidence="10"/>
<keyword evidence="6" id="KW-0862">Zinc</keyword>
<feature type="transmembrane region" description="Helical" evidence="8">
    <location>
        <begin position="158"/>
        <end position="180"/>
    </location>
</feature>
<evidence type="ECO:0000256" key="7">
    <source>
        <dbReference type="PROSITE-ProRule" id="PRU00175"/>
    </source>
</evidence>
<dbReference type="GO" id="GO:0016567">
    <property type="term" value="P:protein ubiquitination"/>
    <property type="evidence" value="ECO:0007669"/>
    <property type="project" value="UniProtKB-UniPathway"/>
</dbReference>
<dbReference type="EMBL" id="HBFX01019221">
    <property type="protein sequence ID" value="CAD8957121.1"/>
    <property type="molecule type" value="Transcribed_RNA"/>
</dbReference>
<reference evidence="11" key="2">
    <citation type="submission" date="2021-01" db="EMBL/GenBank/DDBJ databases">
        <authorList>
            <person name="Corre E."/>
            <person name="Pelletier E."/>
            <person name="Niang G."/>
            <person name="Scheremetjew M."/>
            <person name="Finn R."/>
            <person name="Kale V."/>
            <person name="Holt S."/>
            <person name="Cochrane G."/>
            <person name="Meng A."/>
            <person name="Brown T."/>
            <person name="Cohen L."/>
        </authorList>
    </citation>
    <scope>NUCLEOTIDE SEQUENCE</scope>
    <source>
        <strain evidence="11">CCMP644</strain>
    </source>
</reference>
<keyword evidence="3" id="KW-0479">Metal-binding</keyword>
<dbReference type="RefSeq" id="XP_001712433.1">
    <property type="nucleotide sequence ID" value="XM_001712381.1"/>
</dbReference>
<evidence type="ECO:0000313" key="12">
    <source>
        <dbReference type="EMBL" id="CAD8957122.1"/>
    </source>
</evidence>
<dbReference type="SUPFAM" id="SSF57850">
    <property type="entry name" value="RING/U-box"/>
    <property type="match status" value="1"/>
</dbReference>
<evidence type="ECO:0000256" key="3">
    <source>
        <dbReference type="ARBA" id="ARBA00022723"/>
    </source>
</evidence>
<evidence type="ECO:0000313" key="10">
    <source>
        <dbReference type="EMBL" id="ABW98108.1"/>
    </source>
</evidence>
<feature type="transmembrane region" description="Helical" evidence="8">
    <location>
        <begin position="103"/>
        <end position="131"/>
    </location>
</feature>
<evidence type="ECO:0000313" key="11">
    <source>
        <dbReference type="EMBL" id="CAD8957121.1"/>
    </source>
</evidence>
<dbReference type="InterPro" id="IPR050731">
    <property type="entry name" value="HRD1_E3_ubiq-ligases"/>
</dbReference>
<evidence type="ECO:0000256" key="8">
    <source>
        <dbReference type="SAM" id="Phobius"/>
    </source>
</evidence>
<dbReference type="EMBL" id="HBFX01019222">
    <property type="protein sequence ID" value="CAD8957122.1"/>
    <property type="molecule type" value="Transcribed_RNA"/>
</dbReference>
<comment type="subcellular location">
    <subcellularLocation>
        <location evidence="1">Endoplasmic reticulum membrane</location>
        <topology evidence="1">Multi-pass membrane protein</topology>
    </subcellularLocation>
</comment>
<dbReference type="GO" id="GO:0008270">
    <property type="term" value="F:zinc ion binding"/>
    <property type="evidence" value="ECO:0007669"/>
    <property type="project" value="UniProtKB-KW"/>
</dbReference>
<evidence type="ECO:0000256" key="5">
    <source>
        <dbReference type="ARBA" id="ARBA00022824"/>
    </source>
</evidence>
<evidence type="ECO:0000256" key="6">
    <source>
        <dbReference type="ARBA" id="ARBA00022833"/>
    </source>
</evidence>
<dbReference type="GO" id="GO:0012505">
    <property type="term" value="C:endomembrane system"/>
    <property type="evidence" value="ECO:0007669"/>
    <property type="project" value="TreeGrafter"/>
</dbReference>
<reference evidence="10 13" key="1">
    <citation type="journal article" date="2007" name="Proc. Natl. Acad. Sci. U.S.A.">
        <title>Nucleomorph genome of Hemiselmis andersenii reveals complete intron loss and compaction as a driver of protein structure and function.</title>
        <authorList>
            <person name="Lane C.E."/>
            <person name="van den Heuvel K."/>
            <person name="Kozera C."/>
            <person name="Curtis B.A."/>
            <person name="Parsons B.J."/>
            <person name="Bowman S."/>
            <person name="Archibald J.M."/>
        </authorList>
    </citation>
    <scope>NUCLEOTIDE SEQUENCE [LARGE SCALE GENOMIC DNA]</scope>
    <source>
        <strain evidence="10 13">CCMP644</strain>
    </source>
</reference>
<comment type="similarity">
    <text evidence="2">Belongs to the HRD1 family.</text>
</comment>
<dbReference type="InterPro" id="IPR001841">
    <property type="entry name" value="Znf_RING"/>
</dbReference>
<dbReference type="InterPro" id="IPR058051">
    <property type="entry name" value="Znf_RING_synoviolin"/>
</dbReference>
<dbReference type="Pfam" id="PF13639">
    <property type="entry name" value="zf-RING_2"/>
    <property type="match status" value="1"/>
</dbReference>
<sequence>MNVFYRIFLSFFSTVLWGTFFLNFFDSWRKKNAKNFLDKISQRNLLNIVFFLKFFDFFFTMVSKKFFKFFEEWFFLANCRQNLISFFLNLLKNRVLLQELKEAIMECFFVLIFSSRQFSFYSSLIFGSFILTRTVQQIYLQNLKIQKPSKKNFSSFQLLSFFTILFSLTFFETIVVKVYLAFNRRRIVNLIIGTEVLFLTSSIKESIIDHAFFFIDNYYFDGKWSFQGGCELFLKIWVSFLNLFSYILSLNNISISKKGIFKYYILRRAFQCGKEFFQNFEEYSRYRKTQVFIGTIMKNPTEEEIFDLSDNVCIVCRDEMDSKMSKKLPCKHILHTLCLQDWLRRQFSCPICMTTISSSLTTTAKQNFDSDLLSLKKTNINSIAFSFGFTRNNKISKNFKKNHLNSGSLPTLFPDPTNLFFWANGEKINKNGQNKKKIFESLIHKNFLNFKNGFNLKNIEKEYFQILWFEKKSEKFDGYFKNEFHKKMKNYIYNRKKLIDQEKLNKIKINN</sequence>
<keyword evidence="8" id="KW-1133">Transmembrane helix</keyword>
<keyword evidence="8" id="KW-0472">Membrane</keyword>
<protein>
    <recommendedName>
        <fullName evidence="9">RING-type domain-containing protein</fullName>
    </recommendedName>
</protein>
<dbReference type="EMBL" id="CP000882">
    <property type="protein sequence ID" value="ABW98108.1"/>
    <property type="molecule type" value="Genomic_DNA"/>
</dbReference>
<dbReference type="Gene3D" id="3.30.40.10">
    <property type="entry name" value="Zinc/RING finger domain, C3HC4 (zinc finger)"/>
    <property type="match status" value="1"/>
</dbReference>
<dbReference type="PROSITE" id="PS50089">
    <property type="entry name" value="ZF_RING_2"/>
    <property type="match status" value="1"/>
</dbReference>
<dbReference type="CDD" id="cd16479">
    <property type="entry name" value="RING-H2_synoviolin"/>
    <property type="match status" value="1"/>
</dbReference>
<feature type="transmembrane region" description="Helical" evidence="8">
    <location>
        <begin position="6"/>
        <end position="25"/>
    </location>
</feature>
<dbReference type="Proteomes" id="UP000243127">
    <property type="component" value="Nucleomorph 2"/>
</dbReference>
<evidence type="ECO:0000259" key="9">
    <source>
        <dbReference type="PROSITE" id="PS50089"/>
    </source>
</evidence>
<dbReference type="GO" id="GO:0043161">
    <property type="term" value="P:proteasome-mediated ubiquitin-dependent protein catabolic process"/>
    <property type="evidence" value="ECO:0007669"/>
    <property type="project" value="TreeGrafter"/>
</dbReference>
<feature type="transmembrane region" description="Helical" evidence="8">
    <location>
        <begin position="45"/>
        <end position="67"/>
    </location>
</feature>
<name>A9BKV3_HEMAN</name>
<dbReference type="PANTHER" id="PTHR22763">
    <property type="entry name" value="RING ZINC FINGER PROTEIN"/>
    <property type="match status" value="1"/>
</dbReference>
<evidence type="ECO:0000256" key="1">
    <source>
        <dbReference type="ARBA" id="ARBA00004477"/>
    </source>
</evidence>
<keyword evidence="10" id="KW-0542">Nucleomorph</keyword>
<gene>
    <name evidence="10" type="ORF">HAN_2g286</name>
    <name evidence="11" type="ORF">HAND00432_LOCUS11660</name>
    <name evidence="12" type="ORF">HAND00432_LOCUS11661</name>
</gene>
<evidence type="ECO:0000313" key="13">
    <source>
        <dbReference type="Proteomes" id="UP000243127"/>
    </source>
</evidence>
<evidence type="ECO:0000256" key="4">
    <source>
        <dbReference type="ARBA" id="ARBA00022771"/>
    </source>
</evidence>
<dbReference type="UniPathway" id="UPA00143"/>
<feature type="domain" description="RING-type" evidence="9">
    <location>
        <begin position="313"/>
        <end position="352"/>
    </location>
</feature>
<accession>A9BKV3</accession>
<dbReference type="GO" id="GO:0061630">
    <property type="term" value="F:ubiquitin protein ligase activity"/>
    <property type="evidence" value="ECO:0007669"/>
    <property type="project" value="TreeGrafter"/>
</dbReference>
<organism evidence="10 13">
    <name type="scientific">Hemiselmis andersenii</name>
    <name type="common">Cryptophyte alga</name>
    <dbReference type="NCBI Taxonomy" id="464988"/>
    <lineage>
        <taxon>Eukaryota</taxon>
        <taxon>Cryptophyceae</taxon>
        <taxon>Cryptomonadales</taxon>
        <taxon>Hemiselmidaceae</taxon>
        <taxon>Hemiselmis</taxon>
    </lineage>
</organism>
<dbReference type="InterPro" id="IPR013083">
    <property type="entry name" value="Znf_RING/FYVE/PHD"/>
</dbReference>
<proteinExistence type="inferred from homology"/>
<keyword evidence="4 7" id="KW-0863">Zinc-finger</keyword>